<reference evidence="1 2" key="1">
    <citation type="submission" date="2014-04" db="EMBL/GenBank/DDBJ databases">
        <authorList>
            <consortium name="DOE Joint Genome Institute"/>
            <person name="Kuo A."/>
            <person name="Martino E."/>
            <person name="Perotto S."/>
            <person name="Kohler A."/>
            <person name="Nagy L.G."/>
            <person name="Floudas D."/>
            <person name="Copeland A."/>
            <person name="Barry K.W."/>
            <person name="Cichocki N."/>
            <person name="Veneault-Fourrey C."/>
            <person name="LaButti K."/>
            <person name="Lindquist E.A."/>
            <person name="Lipzen A."/>
            <person name="Lundell T."/>
            <person name="Morin E."/>
            <person name="Murat C."/>
            <person name="Sun H."/>
            <person name="Tunlid A."/>
            <person name="Henrissat B."/>
            <person name="Grigoriev I.V."/>
            <person name="Hibbett D.S."/>
            <person name="Martin F."/>
            <person name="Nordberg H.P."/>
            <person name="Cantor M.N."/>
            <person name="Hua S.X."/>
        </authorList>
    </citation>
    <scope>NUCLEOTIDE SEQUENCE [LARGE SCALE GENOMIC DNA]</scope>
    <source>
        <strain evidence="1 2">Zn</strain>
    </source>
</reference>
<name>A0A0C3E2X4_OIDMZ</name>
<protein>
    <recommendedName>
        <fullName evidence="3">Kinesin light chain</fullName>
    </recommendedName>
</protein>
<dbReference type="EMBL" id="KN832870">
    <property type="protein sequence ID" value="KIN08683.1"/>
    <property type="molecule type" value="Genomic_DNA"/>
</dbReference>
<evidence type="ECO:0000313" key="2">
    <source>
        <dbReference type="Proteomes" id="UP000054321"/>
    </source>
</evidence>
<dbReference type="Gene3D" id="1.25.40.10">
    <property type="entry name" value="Tetratricopeptide repeat domain"/>
    <property type="match status" value="1"/>
</dbReference>
<evidence type="ECO:0000313" key="1">
    <source>
        <dbReference type="EMBL" id="KIN08683.1"/>
    </source>
</evidence>
<gene>
    <name evidence="1" type="ORF">OIDMADRAFT_16736</name>
</gene>
<dbReference type="InParanoid" id="A0A0C3E2X4"/>
<proteinExistence type="predicted"/>
<dbReference type="InterPro" id="IPR011990">
    <property type="entry name" value="TPR-like_helical_dom_sf"/>
</dbReference>
<reference evidence="2" key="2">
    <citation type="submission" date="2015-01" db="EMBL/GenBank/DDBJ databases">
        <title>Evolutionary Origins and Diversification of the Mycorrhizal Mutualists.</title>
        <authorList>
            <consortium name="DOE Joint Genome Institute"/>
            <consortium name="Mycorrhizal Genomics Consortium"/>
            <person name="Kohler A."/>
            <person name="Kuo A."/>
            <person name="Nagy L.G."/>
            <person name="Floudas D."/>
            <person name="Copeland A."/>
            <person name="Barry K.W."/>
            <person name="Cichocki N."/>
            <person name="Veneault-Fourrey C."/>
            <person name="LaButti K."/>
            <person name="Lindquist E.A."/>
            <person name="Lipzen A."/>
            <person name="Lundell T."/>
            <person name="Morin E."/>
            <person name="Murat C."/>
            <person name="Riley R."/>
            <person name="Ohm R."/>
            <person name="Sun H."/>
            <person name="Tunlid A."/>
            <person name="Henrissat B."/>
            <person name="Grigoriev I.V."/>
            <person name="Hibbett D.S."/>
            <person name="Martin F."/>
        </authorList>
    </citation>
    <scope>NUCLEOTIDE SEQUENCE [LARGE SCALE GENOMIC DNA]</scope>
    <source>
        <strain evidence="2">Zn</strain>
    </source>
</reference>
<dbReference type="SUPFAM" id="SSF48452">
    <property type="entry name" value="TPR-like"/>
    <property type="match status" value="1"/>
</dbReference>
<dbReference type="Pfam" id="PF13424">
    <property type="entry name" value="TPR_12"/>
    <property type="match status" value="1"/>
</dbReference>
<dbReference type="HOGENOM" id="CLU_2264495_0_0_1"/>
<accession>A0A0C3E2X4</accession>
<sequence length="103" mass="11799">MMKLAKSLSADEKYAEAEDILRQTLDIYRRLRGLDHPKTLDCMRDLSVVLGYQGKFLHAEELDRMIAAKDDDDELERFSSVCYLGEVSCHSLAKHDPVVRAEL</sequence>
<organism evidence="1 2">
    <name type="scientific">Oidiodendron maius (strain Zn)</name>
    <dbReference type="NCBI Taxonomy" id="913774"/>
    <lineage>
        <taxon>Eukaryota</taxon>
        <taxon>Fungi</taxon>
        <taxon>Dikarya</taxon>
        <taxon>Ascomycota</taxon>
        <taxon>Pezizomycotina</taxon>
        <taxon>Leotiomycetes</taxon>
        <taxon>Leotiomycetes incertae sedis</taxon>
        <taxon>Myxotrichaceae</taxon>
        <taxon>Oidiodendron</taxon>
    </lineage>
</organism>
<dbReference type="AlphaFoldDB" id="A0A0C3E2X4"/>
<evidence type="ECO:0008006" key="3">
    <source>
        <dbReference type="Google" id="ProtNLM"/>
    </source>
</evidence>
<keyword evidence="2" id="KW-1185">Reference proteome</keyword>
<dbReference type="Proteomes" id="UP000054321">
    <property type="component" value="Unassembled WGS sequence"/>
</dbReference>